<proteinExistence type="predicted"/>
<reference evidence="1" key="1">
    <citation type="submission" date="2018-02" db="EMBL/GenBank/DDBJ databases">
        <title>Rhizophora mucronata_Transcriptome.</title>
        <authorList>
            <person name="Meera S.P."/>
            <person name="Sreeshan A."/>
            <person name="Augustine A."/>
        </authorList>
    </citation>
    <scope>NUCLEOTIDE SEQUENCE</scope>
    <source>
        <tissue evidence="1">Leaf</tissue>
    </source>
</reference>
<protein>
    <submittedName>
        <fullName evidence="1">Uncharacterized protein</fullName>
    </submittedName>
</protein>
<organism evidence="1">
    <name type="scientific">Rhizophora mucronata</name>
    <name type="common">Asiatic mangrove</name>
    <dbReference type="NCBI Taxonomy" id="61149"/>
    <lineage>
        <taxon>Eukaryota</taxon>
        <taxon>Viridiplantae</taxon>
        <taxon>Streptophyta</taxon>
        <taxon>Embryophyta</taxon>
        <taxon>Tracheophyta</taxon>
        <taxon>Spermatophyta</taxon>
        <taxon>Magnoliopsida</taxon>
        <taxon>eudicotyledons</taxon>
        <taxon>Gunneridae</taxon>
        <taxon>Pentapetalae</taxon>
        <taxon>rosids</taxon>
        <taxon>fabids</taxon>
        <taxon>Malpighiales</taxon>
        <taxon>Rhizophoraceae</taxon>
        <taxon>Rhizophora</taxon>
    </lineage>
</organism>
<dbReference type="EMBL" id="GGEC01063734">
    <property type="protein sequence ID" value="MBX44218.1"/>
    <property type="molecule type" value="Transcribed_RNA"/>
</dbReference>
<accession>A0A2P2NNX1</accession>
<evidence type="ECO:0000313" key="1">
    <source>
        <dbReference type="EMBL" id="MBX44218.1"/>
    </source>
</evidence>
<sequence length="28" mass="3171">MMSCSFWAVCGYKHSIVLLSLDLVQNPQ</sequence>
<dbReference type="AlphaFoldDB" id="A0A2P2NNX1"/>
<name>A0A2P2NNX1_RHIMU</name>